<accession>A0ABQ6PDJ3</accession>
<gene>
    <name evidence="1" type="ORF">fsci_02990</name>
</gene>
<sequence>MPVLLFGSESLKDEDILNQKEYYNVFNFDDINSKDFKPAPFIGVSGGWGHVTSGPSAGIIFTAVGYRFTESFGAEFAYAGAISNLYSTTQVNSNYMGILKYFYRINNYLTFSPGVGAGLSYNSILNIKNANNAPEEYLQSNNAKTGFVIFPFSLGIPIKSIDNLSMDINYIYVRNFNKTSVNIVTTGLIYSFL</sequence>
<evidence type="ECO:0008006" key="3">
    <source>
        <dbReference type="Google" id="ProtNLM"/>
    </source>
</evidence>
<dbReference type="InterPro" id="IPR011250">
    <property type="entry name" value="OMP/PagP_B-barrel"/>
</dbReference>
<reference evidence="1 2" key="1">
    <citation type="journal article" date="2024" name="Dis. Aquat. Organ.">
        <title>Francisella sciaenopsi sp. nov. isolated from diseased red drum Sciaenops ocellatus in Florida, USA.</title>
        <authorList>
            <person name="Kawahara M."/>
            <person name="Cody T.T."/>
            <person name="Yanong R.P.E."/>
            <person name="Henderson E."/>
            <person name="Yazdi Z."/>
            <person name="Soto E."/>
        </authorList>
    </citation>
    <scope>NUCLEOTIDE SEQUENCE [LARGE SCALE GENOMIC DNA]</scope>
    <source>
        <strain evidence="1 2">R22-20-7</strain>
    </source>
</reference>
<keyword evidence="2" id="KW-1185">Reference proteome</keyword>
<protein>
    <recommendedName>
        <fullName evidence="3">Outer membrane protein beta-barrel domain-containing protein</fullName>
    </recommendedName>
</protein>
<dbReference type="SUPFAM" id="SSF56925">
    <property type="entry name" value="OMPA-like"/>
    <property type="match status" value="1"/>
</dbReference>
<dbReference type="EMBL" id="BTHG01000001">
    <property type="protein sequence ID" value="GMN88813.1"/>
    <property type="molecule type" value="Genomic_DNA"/>
</dbReference>
<dbReference type="Proteomes" id="UP001628164">
    <property type="component" value="Unassembled WGS sequence"/>
</dbReference>
<dbReference type="Gene3D" id="2.40.160.20">
    <property type="match status" value="1"/>
</dbReference>
<name>A0ABQ6PDJ3_9GAMM</name>
<evidence type="ECO:0000313" key="1">
    <source>
        <dbReference type="EMBL" id="GMN88813.1"/>
    </source>
</evidence>
<evidence type="ECO:0000313" key="2">
    <source>
        <dbReference type="Proteomes" id="UP001628164"/>
    </source>
</evidence>
<organism evidence="1 2">
    <name type="scientific">Francisella sciaenopsi</name>
    <dbReference type="NCBI Taxonomy" id="3055034"/>
    <lineage>
        <taxon>Bacteria</taxon>
        <taxon>Pseudomonadati</taxon>
        <taxon>Pseudomonadota</taxon>
        <taxon>Gammaproteobacteria</taxon>
        <taxon>Thiotrichales</taxon>
        <taxon>Francisellaceae</taxon>
        <taxon>Francisella</taxon>
    </lineage>
</organism>
<comment type="caution">
    <text evidence="1">The sequence shown here is derived from an EMBL/GenBank/DDBJ whole genome shotgun (WGS) entry which is preliminary data.</text>
</comment>
<dbReference type="RefSeq" id="WP_407876705.1">
    <property type="nucleotide sequence ID" value="NZ_BTHG01000001.1"/>
</dbReference>
<proteinExistence type="predicted"/>